<comment type="caution">
    <text evidence="4">The sequence shown here is derived from an EMBL/GenBank/DDBJ whole genome shotgun (WGS) entry which is preliminary data.</text>
</comment>
<evidence type="ECO:0000256" key="2">
    <source>
        <dbReference type="ARBA" id="ARBA00022448"/>
    </source>
</evidence>
<comment type="similarity">
    <text evidence="1">Belongs to the bacterial solute-binding protein 1 family.</text>
</comment>
<dbReference type="InterPro" id="IPR006311">
    <property type="entry name" value="TAT_signal"/>
</dbReference>
<dbReference type="RefSeq" id="WP_388354013.1">
    <property type="nucleotide sequence ID" value="NZ_JBIAFJ010000050.1"/>
</dbReference>
<sequence length="472" mass="51065">MGQDQTRMSRRGLLRMAGATGLGAMAAGHVPKEDGSPSTAVPPVPPAPTTACLTPTTKLKGTLSILQLSHYVPRYDRWFDACAKEWGRRVGVDVSVDHVAPERLVARTTAEIAAGSGHDLIEWISPPSQLEPDVVDLSDLHDEAVKRFGLEQPFCKKASYNPSSNKYYGYGHAWVPDPGNYRKSLWSQVGMGEGPSTWEELLEGGKAVKRKSNIPLGLGMSDELDSNMAALALLWSYGASVQNELEQVVLNSPETIAAVTYMARLYKETMTPEVFSWNSASNNKGLIAGHLSYILNAVSAYRTAQSDAPEIANDIFFTPALRGPTGLGIACQHAVFVYVVPRFSKNVDAAKEFLLNLSANDAVGTYQSELYNFPAFPAEVPQLDQWVATDPFGSRPSGKLELLRGSATWTADIGYPGPPNPAVGEVVTGFVLPHMMARVAQGKQSPTESVAQAEAEAKSIFDKWRARGLVGR</sequence>
<dbReference type="Gene3D" id="3.40.190.10">
    <property type="entry name" value="Periplasmic binding protein-like II"/>
    <property type="match status" value="1"/>
</dbReference>
<dbReference type="InterPro" id="IPR006059">
    <property type="entry name" value="SBP"/>
</dbReference>
<proteinExistence type="inferred from homology"/>
<keyword evidence="5" id="KW-1185">Reference proteome</keyword>
<evidence type="ECO:0000313" key="4">
    <source>
        <dbReference type="EMBL" id="MFE9174291.1"/>
    </source>
</evidence>
<dbReference type="SUPFAM" id="SSF53850">
    <property type="entry name" value="Periplasmic binding protein-like II"/>
    <property type="match status" value="1"/>
</dbReference>
<accession>A0ABW6L2F8</accession>
<dbReference type="InterPro" id="IPR050490">
    <property type="entry name" value="Bact_solute-bd_prot1"/>
</dbReference>
<dbReference type="PANTHER" id="PTHR43649:SF34">
    <property type="entry name" value="ABC TRANSPORTER PERIPLASMIC-BINDING PROTEIN YCJN-RELATED"/>
    <property type="match status" value="1"/>
</dbReference>
<keyword evidence="3" id="KW-0732">Signal</keyword>
<reference evidence="4 5" key="1">
    <citation type="submission" date="2024-10" db="EMBL/GenBank/DDBJ databases">
        <title>The Natural Products Discovery Center: Release of the First 8490 Sequenced Strains for Exploring Actinobacteria Biosynthetic Diversity.</title>
        <authorList>
            <person name="Kalkreuter E."/>
            <person name="Kautsar S.A."/>
            <person name="Yang D."/>
            <person name="Bader C.D."/>
            <person name="Teijaro C.N."/>
            <person name="Fluegel L."/>
            <person name="Davis C.M."/>
            <person name="Simpson J.R."/>
            <person name="Lauterbach L."/>
            <person name="Steele A.D."/>
            <person name="Gui C."/>
            <person name="Meng S."/>
            <person name="Li G."/>
            <person name="Viehrig K."/>
            <person name="Ye F."/>
            <person name="Su P."/>
            <person name="Kiefer A.F."/>
            <person name="Nichols A."/>
            <person name="Cepeda A.J."/>
            <person name="Yan W."/>
            <person name="Fan B."/>
            <person name="Jiang Y."/>
            <person name="Adhikari A."/>
            <person name="Zheng C.-J."/>
            <person name="Schuster L."/>
            <person name="Cowan T.M."/>
            <person name="Smanski M.J."/>
            <person name="Chevrette M.G."/>
            <person name="De Carvalho L.P.S."/>
            <person name="Shen B."/>
        </authorList>
    </citation>
    <scope>NUCLEOTIDE SEQUENCE [LARGE SCALE GENOMIC DNA]</scope>
    <source>
        <strain evidence="4 5">NPDC007147</strain>
    </source>
</reference>
<dbReference type="EMBL" id="JBIAFJ010000050">
    <property type="protein sequence ID" value="MFE9174291.1"/>
    <property type="molecule type" value="Genomic_DNA"/>
</dbReference>
<name>A0ABW6L2F8_9ACTN</name>
<dbReference type="Pfam" id="PF13416">
    <property type="entry name" value="SBP_bac_8"/>
    <property type="match status" value="1"/>
</dbReference>
<gene>
    <name evidence="4" type="ORF">ACFYNZ_33455</name>
</gene>
<protein>
    <submittedName>
        <fullName evidence="4">ABC transporter substrate-binding protein</fullName>
    </submittedName>
</protein>
<dbReference type="PROSITE" id="PS51318">
    <property type="entry name" value="TAT"/>
    <property type="match status" value="1"/>
</dbReference>
<dbReference type="PANTHER" id="PTHR43649">
    <property type="entry name" value="ARABINOSE-BINDING PROTEIN-RELATED"/>
    <property type="match status" value="1"/>
</dbReference>
<evidence type="ECO:0000313" key="5">
    <source>
        <dbReference type="Proteomes" id="UP001601197"/>
    </source>
</evidence>
<evidence type="ECO:0000256" key="3">
    <source>
        <dbReference type="ARBA" id="ARBA00022729"/>
    </source>
</evidence>
<evidence type="ECO:0000256" key="1">
    <source>
        <dbReference type="ARBA" id="ARBA00008520"/>
    </source>
</evidence>
<keyword evidence="2" id="KW-0813">Transport</keyword>
<organism evidence="4 5">
    <name type="scientific">Streptomyces kebangsaanensis</name>
    <dbReference type="NCBI Taxonomy" id="864058"/>
    <lineage>
        <taxon>Bacteria</taxon>
        <taxon>Bacillati</taxon>
        <taxon>Actinomycetota</taxon>
        <taxon>Actinomycetes</taxon>
        <taxon>Kitasatosporales</taxon>
        <taxon>Streptomycetaceae</taxon>
        <taxon>Streptomyces</taxon>
    </lineage>
</organism>
<dbReference type="Proteomes" id="UP001601197">
    <property type="component" value="Unassembled WGS sequence"/>
</dbReference>